<feature type="transmembrane region" description="Helical" evidence="10">
    <location>
        <begin position="217"/>
        <end position="235"/>
    </location>
</feature>
<feature type="transmembrane region" description="Helical" evidence="10">
    <location>
        <begin position="104"/>
        <end position="127"/>
    </location>
</feature>
<evidence type="ECO:0000256" key="5">
    <source>
        <dbReference type="ARBA" id="ARBA00023065"/>
    </source>
</evidence>
<evidence type="ECO:0000256" key="2">
    <source>
        <dbReference type="ARBA" id="ARBA00022448"/>
    </source>
</evidence>
<dbReference type="EMBL" id="CAOQHR010000004">
    <property type="protein sequence ID" value="CAI6334115.1"/>
    <property type="molecule type" value="Genomic_DNA"/>
</dbReference>
<sequence>MSIHQYFTLCCTCFRGTWLSSSKLTKLPYSNGTLDVASCLLRLLFTKIDWWWASALIPLLGATLGPLANLSSIAALVTSWRAQINIGGQFLAELDGTLYADPGWVYWLNVVSLICGFLGNLFLLFNFTQRIRYIVALPATILFWLLASGLLIGLTVSMELNFPPLRPNQTYTQGFWYAVAAAAMYLLCSLLLMINMLGHFLGRYPDDFILSDSQRTLILQTMAFIIWLGGGAATFSKIETDSGQSGWHFANAVYFCDVTILTVGFGDFYPTTDLSRGMVIPYSVGGIVILALIVNSIYKFMREMGEQNIVLKHTERIRVRTRDLAAQNSFDLRQRESNEHHVIRRRTVNAATRPRISMPTQPRVLRTSINDTASPSNTGSNPLSLVVSNISLMGKKKKKARAILLREEKERFQAMRDIQMRSRRFKKWIALVISVIAFGILWCVGAVVFWQAEKKAQNMTYFRALYFCYISLLTIGYGDLSPKTNAGRTFFVIWSLIAVPTITVLVSDMGDTVVHKFKEWSNQLADFTVLPKHGIWRDFLEKHPWLLQWILGIQARKALKRRLKRGFEATDPDANEESGGPQPGDTDIEKQETVSPTTSSNRNADTEETDELDSSSLGRHLALNIRRVVADLRHPTPKQYEYEEWVEFTRLIRNTRGSITRGDAEGEEDEEEGLVEWDWIGSDSPMMSGMSEPEWLLHRLCESLIRMDRRREEIYGRNRSRDPDGVDRPKDDGGDADLVIEQTIYGVDPGSGHKE</sequence>
<comment type="subcellular location">
    <subcellularLocation>
        <location evidence="1">Membrane</location>
        <topology evidence="1">Multi-pass membrane protein</topology>
    </subcellularLocation>
</comment>
<dbReference type="PRINTS" id="PR01333">
    <property type="entry name" value="2POREKCHANEL"/>
</dbReference>
<dbReference type="PANTHER" id="PTHR11003:SF342">
    <property type="entry name" value="OUTWARD-RECTIFIER POTASSIUM CHANNEL TOK1"/>
    <property type="match status" value="1"/>
</dbReference>
<feature type="domain" description="Potassium channel" evidence="11">
    <location>
        <begin position="225"/>
        <end position="302"/>
    </location>
</feature>
<evidence type="ECO:0000313" key="13">
    <source>
        <dbReference type="Proteomes" id="UP001152607"/>
    </source>
</evidence>
<feature type="transmembrane region" description="Helical" evidence="10">
    <location>
        <begin position="490"/>
        <end position="507"/>
    </location>
</feature>
<keyword evidence="2 8" id="KW-0813">Transport</keyword>
<proteinExistence type="inferred from homology"/>
<evidence type="ECO:0000256" key="8">
    <source>
        <dbReference type="RuleBase" id="RU003857"/>
    </source>
</evidence>
<dbReference type="SUPFAM" id="SSF81324">
    <property type="entry name" value="Voltage-gated potassium channels"/>
    <property type="match status" value="2"/>
</dbReference>
<dbReference type="Gene3D" id="1.10.287.70">
    <property type="match status" value="2"/>
</dbReference>
<dbReference type="GO" id="GO:0015271">
    <property type="term" value="F:outward rectifier potassium channel activity"/>
    <property type="evidence" value="ECO:0007669"/>
    <property type="project" value="TreeGrafter"/>
</dbReference>
<feature type="transmembrane region" description="Helical" evidence="10">
    <location>
        <begin position="174"/>
        <end position="197"/>
    </location>
</feature>
<feature type="transmembrane region" description="Helical" evidence="10">
    <location>
        <begin position="134"/>
        <end position="154"/>
    </location>
</feature>
<dbReference type="InterPro" id="IPR003280">
    <property type="entry name" value="2pore_dom_K_chnl"/>
</dbReference>
<keyword evidence="3 8" id="KW-0812">Transmembrane</keyword>
<evidence type="ECO:0000256" key="7">
    <source>
        <dbReference type="ARBA" id="ARBA00023303"/>
    </source>
</evidence>
<evidence type="ECO:0000256" key="3">
    <source>
        <dbReference type="ARBA" id="ARBA00022692"/>
    </source>
</evidence>
<dbReference type="PANTHER" id="PTHR11003">
    <property type="entry name" value="POTASSIUM CHANNEL, SUBFAMILY K"/>
    <property type="match status" value="1"/>
</dbReference>
<dbReference type="AlphaFoldDB" id="A0A9W4XMP4"/>
<keyword evidence="5 8" id="KW-0406">Ion transport</keyword>
<evidence type="ECO:0000256" key="1">
    <source>
        <dbReference type="ARBA" id="ARBA00004141"/>
    </source>
</evidence>
<dbReference type="GO" id="GO:0030322">
    <property type="term" value="P:stabilization of membrane potential"/>
    <property type="evidence" value="ECO:0007669"/>
    <property type="project" value="TreeGrafter"/>
</dbReference>
<keyword evidence="13" id="KW-1185">Reference proteome</keyword>
<evidence type="ECO:0000256" key="4">
    <source>
        <dbReference type="ARBA" id="ARBA00022989"/>
    </source>
</evidence>
<feature type="transmembrane region" description="Helical" evidence="10">
    <location>
        <begin position="50"/>
        <end position="68"/>
    </location>
</feature>
<comment type="caution">
    <text evidence="12">The sequence shown here is derived from an EMBL/GenBank/DDBJ whole genome shotgun (WGS) entry which is preliminary data.</text>
</comment>
<name>A0A9W4XMP4_9PLEO</name>
<feature type="domain" description="Potassium channel" evidence="11">
    <location>
        <begin position="440"/>
        <end position="513"/>
    </location>
</feature>
<dbReference type="GO" id="GO:0005886">
    <property type="term" value="C:plasma membrane"/>
    <property type="evidence" value="ECO:0007669"/>
    <property type="project" value="TreeGrafter"/>
</dbReference>
<feature type="region of interest" description="Disordered" evidence="9">
    <location>
        <begin position="713"/>
        <end position="755"/>
    </location>
</feature>
<organism evidence="12 13">
    <name type="scientific">Periconia digitata</name>
    <dbReference type="NCBI Taxonomy" id="1303443"/>
    <lineage>
        <taxon>Eukaryota</taxon>
        <taxon>Fungi</taxon>
        <taxon>Dikarya</taxon>
        <taxon>Ascomycota</taxon>
        <taxon>Pezizomycotina</taxon>
        <taxon>Dothideomycetes</taxon>
        <taxon>Pleosporomycetidae</taxon>
        <taxon>Pleosporales</taxon>
        <taxon>Massarineae</taxon>
        <taxon>Periconiaceae</taxon>
        <taxon>Periconia</taxon>
    </lineage>
</organism>
<feature type="transmembrane region" description="Helical" evidence="10">
    <location>
        <begin position="279"/>
        <end position="298"/>
    </location>
</feature>
<evidence type="ECO:0000256" key="9">
    <source>
        <dbReference type="SAM" id="MobiDB-lite"/>
    </source>
</evidence>
<keyword evidence="7 8" id="KW-0407">Ion channel</keyword>
<evidence type="ECO:0000256" key="6">
    <source>
        <dbReference type="ARBA" id="ARBA00023136"/>
    </source>
</evidence>
<gene>
    <name evidence="12" type="ORF">PDIGIT_LOCUS7169</name>
</gene>
<dbReference type="InterPro" id="IPR013099">
    <property type="entry name" value="K_chnl_dom"/>
</dbReference>
<feature type="region of interest" description="Disordered" evidence="9">
    <location>
        <begin position="568"/>
        <end position="615"/>
    </location>
</feature>
<keyword evidence="6 10" id="KW-0472">Membrane</keyword>
<dbReference type="Pfam" id="PF07885">
    <property type="entry name" value="Ion_trans_2"/>
    <property type="match status" value="2"/>
</dbReference>
<comment type="similarity">
    <text evidence="8">Belongs to the two pore domain potassium channel (TC 1.A.1.8) family.</text>
</comment>
<feature type="compositionally biased region" description="Polar residues" evidence="9">
    <location>
        <begin position="593"/>
        <end position="603"/>
    </location>
</feature>
<accession>A0A9W4XMP4</accession>
<dbReference type="GO" id="GO:0022841">
    <property type="term" value="F:potassium ion leak channel activity"/>
    <property type="evidence" value="ECO:0007669"/>
    <property type="project" value="TreeGrafter"/>
</dbReference>
<keyword evidence="4 10" id="KW-1133">Transmembrane helix</keyword>
<evidence type="ECO:0000259" key="11">
    <source>
        <dbReference type="Pfam" id="PF07885"/>
    </source>
</evidence>
<protein>
    <recommendedName>
        <fullName evidence="11">Potassium channel domain-containing protein</fullName>
    </recommendedName>
</protein>
<feature type="transmembrane region" description="Helical" evidence="10">
    <location>
        <begin position="461"/>
        <end position="478"/>
    </location>
</feature>
<feature type="compositionally biased region" description="Basic and acidic residues" evidence="9">
    <location>
        <begin position="713"/>
        <end position="733"/>
    </location>
</feature>
<reference evidence="12" key="1">
    <citation type="submission" date="2023-01" db="EMBL/GenBank/DDBJ databases">
        <authorList>
            <person name="Van Ghelder C."/>
            <person name="Rancurel C."/>
        </authorList>
    </citation>
    <scope>NUCLEOTIDE SEQUENCE</scope>
    <source>
        <strain evidence="12">CNCM I-4278</strain>
    </source>
</reference>
<evidence type="ECO:0000313" key="12">
    <source>
        <dbReference type="EMBL" id="CAI6334115.1"/>
    </source>
</evidence>
<dbReference type="Proteomes" id="UP001152607">
    <property type="component" value="Unassembled WGS sequence"/>
</dbReference>
<dbReference type="FunFam" id="1.10.287.70:FF:000182">
    <property type="entry name" value="Outward-rectifier potassium channel TOK1"/>
    <property type="match status" value="1"/>
</dbReference>
<feature type="transmembrane region" description="Helical" evidence="10">
    <location>
        <begin position="428"/>
        <end position="449"/>
    </location>
</feature>
<evidence type="ECO:0000256" key="10">
    <source>
        <dbReference type="SAM" id="Phobius"/>
    </source>
</evidence>
<dbReference type="OrthoDB" id="297496at2759"/>